<evidence type="ECO:0000313" key="3">
    <source>
        <dbReference type="Proteomes" id="UP001153076"/>
    </source>
</evidence>
<dbReference type="AlphaFoldDB" id="A0A9Q1KFD1"/>
<accession>A0A9Q1KFD1</accession>
<organism evidence="2 3">
    <name type="scientific">Carnegiea gigantea</name>
    <dbReference type="NCBI Taxonomy" id="171969"/>
    <lineage>
        <taxon>Eukaryota</taxon>
        <taxon>Viridiplantae</taxon>
        <taxon>Streptophyta</taxon>
        <taxon>Embryophyta</taxon>
        <taxon>Tracheophyta</taxon>
        <taxon>Spermatophyta</taxon>
        <taxon>Magnoliopsida</taxon>
        <taxon>eudicotyledons</taxon>
        <taxon>Gunneridae</taxon>
        <taxon>Pentapetalae</taxon>
        <taxon>Caryophyllales</taxon>
        <taxon>Cactineae</taxon>
        <taxon>Cactaceae</taxon>
        <taxon>Cactoideae</taxon>
        <taxon>Echinocereeae</taxon>
        <taxon>Carnegiea</taxon>
    </lineage>
</organism>
<evidence type="ECO:0000256" key="1">
    <source>
        <dbReference type="SAM" id="MobiDB-lite"/>
    </source>
</evidence>
<comment type="caution">
    <text evidence="2">The sequence shown here is derived from an EMBL/GenBank/DDBJ whole genome shotgun (WGS) entry which is preliminary data.</text>
</comment>
<dbReference type="EMBL" id="JAKOGI010000124">
    <property type="protein sequence ID" value="KAJ8443216.1"/>
    <property type="molecule type" value="Genomic_DNA"/>
</dbReference>
<sequence>MKKPRYAVGSSLSLASSPNSSKGAVLPELSGSSSSDRNDDASGKALMSSSRHSSLESASSSLNSLPRSVALLSLSSLCSSLDASSSSDLLYLLLSASLPSGPSLSTPLLLLTGCLSSLLSARSALLFSLVSGLCNHRPAPGGCSIPLWRFIWWRKNPLMAARIGPVHIRSGLGPILGPHLGLFSVLGPTGPVLDR</sequence>
<dbReference type="Proteomes" id="UP001153076">
    <property type="component" value="Unassembled WGS sequence"/>
</dbReference>
<keyword evidence="3" id="KW-1185">Reference proteome</keyword>
<gene>
    <name evidence="2" type="ORF">Cgig2_017209</name>
</gene>
<feature type="compositionally biased region" description="Low complexity" evidence="1">
    <location>
        <begin position="10"/>
        <end position="21"/>
    </location>
</feature>
<protein>
    <submittedName>
        <fullName evidence="2">Uncharacterized protein</fullName>
    </submittedName>
</protein>
<evidence type="ECO:0000313" key="2">
    <source>
        <dbReference type="EMBL" id="KAJ8443216.1"/>
    </source>
</evidence>
<name>A0A9Q1KFD1_9CARY</name>
<feature type="region of interest" description="Disordered" evidence="1">
    <location>
        <begin position="1"/>
        <end position="47"/>
    </location>
</feature>
<reference evidence="2" key="1">
    <citation type="submission" date="2022-04" db="EMBL/GenBank/DDBJ databases">
        <title>Carnegiea gigantea Genome sequencing and assembly v2.</title>
        <authorList>
            <person name="Copetti D."/>
            <person name="Sanderson M.J."/>
            <person name="Burquez A."/>
            <person name="Wojciechowski M.F."/>
        </authorList>
    </citation>
    <scope>NUCLEOTIDE SEQUENCE</scope>
    <source>
        <strain evidence="2">SGP5-SGP5p</strain>
        <tissue evidence="2">Aerial part</tissue>
    </source>
</reference>
<proteinExistence type="predicted"/>